<feature type="region of interest" description="Disordered" evidence="1">
    <location>
        <begin position="162"/>
        <end position="185"/>
    </location>
</feature>
<feature type="region of interest" description="Disordered" evidence="1">
    <location>
        <begin position="1"/>
        <end position="70"/>
    </location>
</feature>
<organism evidence="3 4">
    <name type="scientific">Modicella reniformis</name>
    <dbReference type="NCBI Taxonomy" id="1440133"/>
    <lineage>
        <taxon>Eukaryota</taxon>
        <taxon>Fungi</taxon>
        <taxon>Fungi incertae sedis</taxon>
        <taxon>Mucoromycota</taxon>
        <taxon>Mortierellomycotina</taxon>
        <taxon>Mortierellomycetes</taxon>
        <taxon>Mortierellales</taxon>
        <taxon>Mortierellaceae</taxon>
        <taxon>Modicella</taxon>
    </lineage>
</organism>
<dbReference type="AlphaFoldDB" id="A0A9P6M2J4"/>
<evidence type="ECO:0000313" key="4">
    <source>
        <dbReference type="Proteomes" id="UP000749646"/>
    </source>
</evidence>
<feature type="non-terminal residue" evidence="3">
    <location>
        <position position="1"/>
    </location>
</feature>
<name>A0A9P6M2J4_9FUNG</name>
<comment type="caution">
    <text evidence="3">The sequence shown here is derived from an EMBL/GenBank/DDBJ whole genome shotgun (WGS) entry which is preliminary data.</text>
</comment>
<dbReference type="Pfam" id="PF04212">
    <property type="entry name" value="MIT"/>
    <property type="match status" value="1"/>
</dbReference>
<feature type="compositionally biased region" description="Low complexity" evidence="1">
    <location>
        <begin position="271"/>
        <end position="290"/>
    </location>
</feature>
<protein>
    <recommendedName>
        <fullName evidence="2">MIT domain-containing protein</fullName>
    </recommendedName>
</protein>
<dbReference type="SUPFAM" id="SSF116846">
    <property type="entry name" value="MIT domain"/>
    <property type="match status" value="1"/>
</dbReference>
<evidence type="ECO:0000313" key="3">
    <source>
        <dbReference type="EMBL" id="KAF9963128.1"/>
    </source>
</evidence>
<feature type="region of interest" description="Disordered" evidence="1">
    <location>
        <begin position="201"/>
        <end position="346"/>
    </location>
</feature>
<accession>A0A9P6M2J4</accession>
<feature type="domain" description="MIT" evidence="2">
    <location>
        <begin position="98"/>
        <end position="161"/>
    </location>
</feature>
<sequence>MTTASGRSQRSATISNPPSAPPSGYPNQPVSTFTSGGQTPQPQHQQQHRHLGYAPTESFNSAQASPTSQLLHPRASVQGNVQQQQNTWSDKGWRSIFDAALAKAQQAVQLDGLGETKLAANLYAQAANDLGRVIPLCGSEKKKQSMLAIQSIYLDRVGQLKAGASGKKTNPTTSETRYSFANGKGVPYGKEDEYISADVYQKQDPHDKQQQSKYQPPPPPLQHPQKPFQSRSIDEMGKGLKPSRKKRSKTQPSAPQPPEFLQEVYSEMQISPPHTAPTSSPSPQSVAASPNNTFPAPLLTPGPQSADHHQQQQEPPASISLITSKPSRWRPFGKKKSKSFSGETAPSILFQPPSNYELPIVPSIPTGAQQLVYPPNNSNIVDPADRGNVYPQPHGWCMNHGDDPSPLEDLVHHTQYYKDDDADLYYIADTKGRARAFEGK</sequence>
<reference evidence="3" key="1">
    <citation type="journal article" date="2020" name="Fungal Divers.">
        <title>Resolving the Mortierellaceae phylogeny through synthesis of multi-gene phylogenetics and phylogenomics.</title>
        <authorList>
            <person name="Vandepol N."/>
            <person name="Liber J."/>
            <person name="Desiro A."/>
            <person name="Na H."/>
            <person name="Kennedy M."/>
            <person name="Barry K."/>
            <person name="Grigoriev I.V."/>
            <person name="Miller A.N."/>
            <person name="O'Donnell K."/>
            <person name="Stajich J.E."/>
            <person name="Bonito G."/>
        </authorList>
    </citation>
    <scope>NUCLEOTIDE SEQUENCE</scope>
    <source>
        <strain evidence="3">MES-2147</strain>
    </source>
</reference>
<feature type="compositionally biased region" description="Basic residues" evidence="1">
    <location>
        <begin position="327"/>
        <end position="338"/>
    </location>
</feature>
<feature type="compositionally biased region" description="Polar residues" evidence="1">
    <location>
        <begin position="57"/>
        <end position="70"/>
    </location>
</feature>
<feature type="compositionally biased region" description="Polar residues" evidence="1">
    <location>
        <begin position="25"/>
        <end position="37"/>
    </location>
</feature>
<dbReference type="InterPro" id="IPR036181">
    <property type="entry name" value="MIT_dom_sf"/>
</dbReference>
<evidence type="ECO:0000259" key="2">
    <source>
        <dbReference type="Pfam" id="PF04212"/>
    </source>
</evidence>
<feature type="compositionally biased region" description="Polar residues" evidence="1">
    <location>
        <begin position="1"/>
        <end position="17"/>
    </location>
</feature>
<dbReference type="Gene3D" id="1.20.58.80">
    <property type="entry name" value="Phosphotransferase system, lactose/cellobiose-type IIA subunit"/>
    <property type="match status" value="1"/>
</dbReference>
<dbReference type="InterPro" id="IPR007330">
    <property type="entry name" value="MIT_dom"/>
</dbReference>
<feature type="compositionally biased region" description="Basic and acidic residues" evidence="1">
    <location>
        <begin position="201"/>
        <end position="210"/>
    </location>
</feature>
<dbReference type="Proteomes" id="UP000749646">
    <property type="component" value="Unassembled WGS sequence"/>
</dbReference>
<feature type="compositionally biased region" description="Polar residues" evidence="1">
    <location>
        <begin position="312"/>
        <end position="326"/>
    </location>
</feature>
<proteinExistence type="predicted"/>
<gene>
    <name evidence="3" type="ORF">BGZ65_005787</name>
</gene>
<feature type="compositionally biased region" description="Polar residues" evidence="1">
    <location>
        <begin position="167"/>
        <end position="179"/>
    </location>
</feature>
<keyword evidence="4" id="KW-1185">Reference proteome</keyword>
<evidence type="ECO:0000256" key="1">
    <source>
        <dbReference type="SAM" id="MobiDB-lite"/>
    </source>
</evidence>
<dbReference type="EMBL" id="JAAAHW010006321">
    <property type="protein sequence ID" value="KAF9963128.1"/>
    <property type="molecule type" value="Genomic_DNA"/>
</dbReference>